<accession>A0A2T2WYT2</accession>
<proteinExistence type="predicted"/>
<dbReference type="EMBL" id="PXYX01000013">
    <property type="protein sequence ID" value="PSR27366.1"/>
    <property type="molecule type" value="Genomic_DNA"/>
</dbReference>
<organism evidence="1 2">
    <name type="scientific">Sulfobacillus thermosulfidooxidans</name>
    <dbReference type="NCBI Taxonomy" id="28034"/>
    <lineage>
        <taxon>Bacteria</taxon>
        <taxon>Bacillati</taxon>
        <taxon>Bacillota</taxon>
        <taxon>Clostridia</taxon>
        <taxon>Eubacteriales</taxon>
        <taxon>Clostridiales Family XVII. Incertae Sedis</taxon>
        <taxon>Sulfobacillus</taxon>
    </lineage>
</organism>
<sequence>MNILSPTKGEPGGITLADIVANKDGGNRTVGLIMRSCGAAFWIKRVMDAIVCHVPLECSDEKGCITTAS</sequence>
<evidence type="ECO:0000313" key="1">
    <source>
        <dbReference type="EMBL" id="PSR27366.1"/>
    </source>
</evidence>
<reference evidence="1 2" key="1">
    <citation type="journal article" date="2014" name="BMC Genomics">
        <title>Comparison of environmental and isolate Sulfobacillus genomes reveals diverse carbon, sulfur, nitrogen, and hydrogen metabolisms.</title>
        <authorList>
            <person name="Justice N.B."/>
            <person name="Norman A."/>
            <person name="Brown C.T."/>
            <person name="Singh A."/>
            <person name="Thomas B.C."/>
            <person name="Banfield J.F."/>
        </authorList>
    </citation>
    <scope>NUCLEOTIDE SEQUENCE [LARGE SCALE GENOMIC DNA]</scope>
    <source>
        <strain evidence="1">AMDSBA5</strain>
    </source>
</reference>
<evidence type="ECO:0000313" key="2">
    <source>
        <dbReference type="Proteomes" id="UP000242705"/>
    </source>
</evidence>
<dbReference type="AlphaFoldDB" id="A0A2T2WYT2"/>
<dbReference type="Proteomes" id="UP000242705">
    <property type="component" value="Unassembled WGS sequence"/>
</dbReference>
<protein>
    <submittedName>
        <fullName evidence="1">Uncharacterized protein</fullName>
    </submittedName>
</protein>
<name>A0A2T2WYT2_SULTH</name>
<gene>
    <name evidence="1" type="ORF">C7B47_08415</name>
</gene>
<comment type="caution">
    <text evidence="1">The sequence shown here is derived from an EMBL/GenBank/DDBJ whole genome shotgun (WGS) entry which is preliminary data.</text>
</comment>